<dbReference type="InterPro" id="IPR000195">
    <property type="entry name" value="Rab-GAP-TBC_dom"/>
</dbReference>
<dbReference type="Gene3D" id="1.10.472.80">
    <property type="entry name" value="Ypt/Rab-GAP domain of gyp1p, domain 3"/>
    <property type="match status" value="1"/>
</dbReference>
<dbReference type="Proteomes" id="UP000054324">
    <property type="component" value="Unassembled WGS sequence"/>
</dbReference>
<evidence type="ECO:0000313" key="3">
    <source>
        <dbReference type="EMBL" id="KER33540.1"/>
    </source>
</evidence>
<proteinExistence type="predicted"/>
<dbReference type="Gene3D" id="1.10.8.270">
    <property type="entry name" value="putative rabgap domain of human tbc1 domain family member 14 like domains"/>
    <property type="match status" value="1"/>
</dbReference>
<name>A0A075ACC7_OPIVI</name>
<evidence type="ECO:0000259" key="2">
    <source>
        <dbReference type="SMART" id="SM00164"/>
    </source>
</evidence>
<evidence type="ECO:0000256" key="1">
    <source>
        <dbReference type="ARBA" id="ARBA00022468"/>
    </source>
</evidence>
<dbReference type="KEGG" id="ovi:T265_00650"/>
<dbReference type="SMART" id="SM00164">
    <property type="entry name" value="TBC"/>
    <property type="match status" value="1"/>
</dbReference>
<dbReference type="GeneID" id="20314838"/>
<gene>
    <name evidence="3" type="ORF">T265_00650</name>
</gene>
<dbReference type="PANTHER" id="PTHR22957:SF502">
    <property type="entry name" value="SMALL G PROTEIN SIGNALING MODULATOR 2-RELATED"/>
    <property type="match status" value="1"/>
</dbReference>
<dbReference type="CTD" id="20314838"/>
<organism evidence="3 4">
    <name type="scientific">Opisthorchis viverrini</name>
    <name type="common">Southeast Asian liver fluke</name>
    <dbReference type="NCBI Taxonomy" id="6198"/>
    <lineage>
        <taxon>Eukaryota</taxon>
        <taxon>Metazoa</taxon>
        <taxon>Spiralia</taxon>
        <taxon>Lophotrochozoa</taxon>
        <taxon>Platyhelminthes</taxon>
        <taxon>Trematoda</taxon>
        <taxon>Digenea</taxon>
        <taxon>Opisthorchiida</taxon>
        <taxon>Opisthorchiata</taxon>
        <taxon>Opisthorchiidae</taxon>
        <taxon>Opisthorchis</taxon>
    </lineage>
</organism>
<dbReference type="AlphaFoldDB" id="A0A075ACC7"/>
<sequence>MRRTLEGLQSPGVQIACEENLADLEYADDIVLNFEEEEKAQVFLDELAKAIPSFDTKGEENLSILRRVLLTYIWEHLEDGYTQGMCDLIAPILALLRLNNELADNIEWTTYAYFSHHLKLRLSKLFTFADSNTQMDQNFASLKALVQAKFNYEDIFRVWEALFAAMHHISDRFELFIALALIHLYRDVIIHNRMEFTDVLKFFNERAERHEVGRILDLASQFVSKTQELTQVLQCCDNCAESDEQLINK</sequence>
<dbReference type="EMBL" id="KL596624">
    <property type="protein sequence ID" value="KER33540.1"/>
    <property type="molecule type" value="Genomic_DNA"/>
</dbReference>
<dbReference type="InterPro" id="IPR035969">
    <property type="entry name" value="Rab-GAP_TBC_sf"/>
</dbReference>
<dbReference type="GO" id="GO:0005096">
    <property type="term" value="F:GTPase activator activity"/>
    <property type="evidence" value="ECO:0007669"/>
    <property type="project" value="UniProtKB-KW"/>
</dbReference>
<protein>
    <recommendedName>
        <fullName evidence="2">Rab-GAP TBC domain-containing protein</fullName>
    </recommendedName>
</protein>
<dbReference type="PANTHER" id="PTHR22957">
    <property type="entry name" value="TBC1 DOMAIN FAMILY MEMBER GTPASE-ACTIVATING PROTEIN"/>
    <property type="match status" value="1"/>
</dbReference>
<dbReference type="Pfam" id="PF00566">
    <property type="entry name" value="RabGAP-TBC"/>
    <property type="match status" value="1"/>
</dbReference>
<feature type="domain" description="Rab-GAP TBC" evidence="2">
    <location>
        <begin position="5"/>
        <end position="193"/>
    </location>
</feature>
<keyword evidence="4" id="KW-1185">Reference proteome</keyword>
<dbReference type="SUPFAM" id="SSF47923">
    <property type="entry name" value="Ypt/Rab-GAP domain of gyp1p"/>
    <property type="match status" value="2"/>
</dbReference>
<keyword evidence="1" id="KW-0343">GTPase activation</keyword>
<evidence type="ECO:0000313" key="4">
    <source>
        <dbReference type="Proteomes" id="UP000054324"/>
    </source>
</evidence>
<dbReference type="OrthoDB" id="10264062at2759"/>
<reference evidence="3 4" key="1">
    <citation type="submission" date="2013-11" db="EMBL/GenBank/DDBJ databases">
        <title>Opisthorchis viverrini - life in the bile duct.</title>
        <authorList>
            <person name="Young N.D."/>
            <person name="Nagarajan N."/>
            <person name="Lin S.J."/>
            <person name="Korhonen P.K."/>
            <person name="Jex A.R."/>
            <person name="Hall R.S."/>
            <person name="Safavi-Hemami H."/>
            <person name="Kaewkong W."/>
            <person name="Bertrand D."/>
            <person name="Gao S."/>
            <person name="Seet Q."/>
            <person name="Wongkham S."/>
            <person name="Teh B.T."/>
            <person name="Wongkham C."/>
            <person name="Intapan P.M."/>
            <person name="Maleewong W."/>
            <person name="Yang X."/>
            <person name="Hu M."/>
            <person name="Wang Z."/>
            <person name="Hofmann A."/>
            <person name="Sternberg P.W."/>
            <person name="Tan P."/>
            <person name="Wang J."/>
            <person name="Gasser R.B."/>
        </authorList>
    </citation>
    <scope>NUCLEOTIDE SEQUENCE [LARGE SCALE GENOMIC DNA]</scope>
</reference>
<dbReference type="RefSeq" id="XP_009162742.1">
    <property type="nucleotide sequence ID" value="XM_009164478.1"/>
</dbReference>
<accession>A0A075ACC7</accession>